<dbReference type="GO" id="GO:0071973">
    <property type="term" value="P:bacterial-type flagellum-dependent cell motility"/>
    <property type="evidence" value="ECO:0007669"/>
    <property type="project" value="InterPro"/>
</dbReference>
<dbReference type="Gene3D" id="1.10.220.30">
    <property type="match status" value="3"/>
</dbReference>
<protein>
    <recommendedName>
        <fullName evidence="4">Flagellar motor switch protein FliG</fullName>
    </recommendedName>
</protein>
<keyword evidence="9" id="KW-0975">Bacterial flagellum</keyword>
<keyword evidence="5" id="KW-1003">Cell membrane</keyword>
<dbReference type="Pfam" id="PF14842">
    <property type="entry name" value="FliG_N"/>
    <property type="match status" value="1"/>
</dbReference>
<dbReference type="GO" id="GO:0009425">
    <property type="term" value="C:bacterial-type flagellum basal body"/>
    <property type="evidence" value="ECO:0007669"/>
    <property type="project" value="UniProtKB-SubCell"/>
</dbReference>
<evidence type="ECO:0000256" key="8">
    <source>
        <dbReference type="ARBA" id="ARBA00023136"/>
    </source>
</evidence>
<evidence type="ECO:0000256" key="4">
    <source>
        <dbReference type="ARBA" id="ARBA00021870"/>
    </source>
</evidence>
<dbReference type="Pfam" id="PF14841">
    <property type="entry name" value="FliG_M"/>
    <property type="match status" value="1"/>
</dbReference>
<dbReference type="Proteomes" id="UP000343317">
    <property type="component" value="Unassembled WGS sequence"/>
</dbReference>
<feature type="domain" description="Flagellar motor switch protein FliG middle" evidence="12">
    <location>
        <begin position="125"/>
        <end position="195"/>
    </location>
</feature>
<evidence type="ECO:0000256" key="5">
    <source>
        <dbReference type="ARBA" id="ARBA00022475"/>
    </source>
</evidence>
<evidence type="ECO:0000313" key="15">
    <source>
        <dbReference type="Proteomes" id="UP000343317"/>
    </source>
</evidence>
<dbReference type="GO" id="GO:0003774">
    <property type="term" value="F:cytoskeletal motor activity"/>
    <property type="evidence" value="ECO:0007669"/>
    <property type="project" value="InterPro"/>
</dbReference>
<gene>
    <name evidence="14" type="primary">fliG</name>
    <name evidence="14" type="ORF">PHO31112_00615</name>
</gene>
<evidence type="ECO:0000259" key="12">
    <source>
        <dbReference type="Pfam" id="PF14841"/>
    </source>
</evidence>
<evidence type="ECO:0000256" key="3">
    <source>
        <dbReference type="ARBA" id="ARBA00010299"/>
    </source>
</evidence>
<evidence type="ECO:0000256" key="1">
    <source>
        <dbReference type="ARBA" id="ARBA00004117"/>
    </source>
</evidence>
<dbReference type="GO" id="GO:0006935">
    <property type="term" value="P:chemotaxis"/>
    <property type="evidence" value="ECO:0007669"/>
    <property type="project" value="UniProtKB-KW"/>
</dbReference>
<name>A0A5E4S7B4_9BURK</name>
<keyword evidence="8" id="KW-0472">Membrane</keyword>
<keyword evidence="6" id="KW-0145">Chemotaxis</keyword>
<evidence type="ECO:0000256" key="10">
    <source>
        <dbReference type="ARBA" id="ARBA00025598"/>
    </source>
</evidence>
<dbReference type="InterPro" id="IPR032779">
    <property type="entry name" value="FliG_M"/>
</dbReference>
<keyword evidence="14" id="KW-0966">Cell projection</keyword>
<dbReference type="PANTHER" id="PTHR30534:SF0">
    <property type="entry name" value="FLAGELLAR MOTOR SWITCH PROTEIN FLIG"/>
    <property type="match status" value="1"/>
</dbReference>
<sequence length="339" mass="36755">MPLPAETSTLTEINGVDRAAVLLLCMGEKAAAGVMAQLAPNELLRVAHAMSRAGSVKKHDVHAIVDQFLDACTQHGGANAAPRAYLERSLAAALGEGIASNVLDGIYGDRIRPKLARLQWVSVARLADVLSREHHRMQALLLAYLPADLGGQLLRALPESQQEALLLETAQLKRVDRELLADLEVIADRCLAGLSADSTEVPGTRLAAQIIGHVPDDQKRLMDALRAHDASLAESVEASMYGFDILAYQVPEVIDLAVAEVPTDMWAIALKGTDTRMRQAVRERMSRLQEDALTQAMQRLGAISAARVEATRNEIMAMLRTRAREADMLLRLAGGEVLE</sequence>
<feature type="domain" description="Flagellar motor switch protein FliG C-terminal" evidence="11">
    <location>
        <begin position="224"/>
        <end position="325"/>
    </location>
</feature>
<dbReference type="EMBL" id="CABPSM010000001">
    <property type="protein sequence ID" value="VVD71195.1"/>
    <property type="molecule type" value="Genomic_DNA"/>
</dbReference>
<dbReference type="Pfam" id="PF01706">
    <property type="entry name" value="FliG_C"/>
    <property type="match status" value="1"/>
</dbReference>
<comment type="subcellular location">
    <subcellularLocation>
        <location evidence="1">Bacterial flagellum basal body</location>
    </subcellularLocation>
    <subcellularLocation>
        <location evidence="2">Cell membrane</location>
        <topology evidence="2">Peripheral membrane protein</topology>
        <orientation evidence="2">Cytoplasmic side</orientation>
    </subcellularLocation>
</comment>
<keyword evidence="14" id="KW-0282">Flagellum</keyword>
<evidence type="ECO:0000313" key="14">
    <source>
        <dbReference type="EMBL" id="VVD71195.1"/>
    </source>
</evidence>
<evidence type="ECO:0000259" key="13">
    <source>
        <dbReference type="Pfam" id="PF14842"/>
    </source>
</evidence>
<organism evidence="14 15">
    <name type="scientific">Pandoraea horticolens</name>
    <dbReference type="NCBI Taxonomy" id="2508298"/>
    <lineage>
        <taxon>Bacteria</taxon>
        <taxon>Pseudomonadati</taxon>
        <taxon>Pseudomonadota</taxon>
        <taxon>Betaproteobacteria</taxon>
        <taxon>Burkholderiales</taxon>
        <taxon>Burkholderiaceae</taxon>
        <taxon>Pandoraea</taxon>
    </lineage>
</organism>
<evidence type="ECO:0000256" key="7">
    <source>
        <dbReference type="ARBA" id="ARBA00022779"/>
    </source>
</evidence>
<dbReference type="GO" id="GO:0005886">
    <property type="term" value="C:plasma membrane"/>
    <property type="evidence" value="ECO:0007669"/>
    <property type="project" value="UniProtKB-SubCell"/>
</dbReference>
<dbReference type="PRINTS" id="PR00954">
    <property type="entry name" value="FLGMOTORFLIG"/>
</dbReference>
<evidence type="ECO:0000256" key="2">
    <source>
        <dbReference type="ARBA" id="ARBA00004413"/>
    </source>
</evidence>
<keyword evidence="7" id="KW-0283">Flagellar rotation</keyword>
<evidence type="ECO:0000259" key="11">
    <source>
        <dbReference type="Pfam" id="PF01706"/>
    </source>
</evidence>
<accession>A0A5E4S7B4</accession>
<proteinExistence type="inferred from homology"/>
<feature type="domain" description="Flagellar motor switch protein FliG N-terminal" evidence="13">
    <location>
        <begin position="13"/>
        <end position="108"/>
    </location>
</feature>
<comment type="function">
    <text evidence="10">FliG is one of three proteins (FliG, FliN, FliM) that forms the rotor-mounted switch complex (C ring), located at the base of the basal body. This complex interacts with the CheY and CheZ chemotaxis proteins, in addition to contacting components of the motor that determine the direction of flagellar rotation.</text>
</comment>
<reference evidence="14 15" key="1">
    <citation type="submission" date="2019-08" db="EMBL/GenBank/DDBJ databases">
        <authorList>
            <person name="Peeters C."/>
        </authorList>
    </citation>
    <scope>NUCLEOTIDE SEQUENCE [LARGE SCALE GENOMIC DNA]</scope>
    <source>
        <strain evidence="14 15">LMG 31112</strain>
    </source>
</reference>
<dbReference type="PANTHER" id="PTHR30534">
    <property type="entry name" value="FLAGELLAR MOTOR SWITCH PROTEIN FLIG"/>
    <property type="match status" value="1"/>
</dbReference>
<dbReference type="RefSeq" id="WP_150619123.1">
    <property type="nucleotide sequence ID" value="NZ_CABPSM010000001.1"/>
</dbReference>
<dbReference type="InterPro" id="IPR023087">
    <property type="entry name" value="Flg_Motor_Flig_C"/>
</dbReference>
<comment type="similarity">
    <text evidence="3">Belongs to the FliG family.</text>
</comment>
<dbReference type="InterPro" id="IPR000090">
    <property type="entry name" value="Flg_Motor_Flig"/>
</dbReference>
<keyword evidence="14" id="KW-0969">Cilium</keyword>
<keyword evidence="15" id="KW-1185">Reference proteome</keyword>
<evidence type="ECO:0000256" key="6">
    <source>
        <dbReference type="ARBA" id="ARBA00022500"/>
    </source>
</evidence>
<dbReference type="InterPro" id="IPR011002">
    <property type="entry name" value="FliG_a-hlx"/>
</dbReference>
<evidence type="ECO:0000256" key="9">
    <source>
        <dbReference type="ARBA" id="ARBA00023143"/>
    </source>
</evidence>
<dbReference type="InterPro" id="IPR028263">
    <property type="entry name" value="FliG_N"/>
</dbReference>
<dbReference type="AlphaFoldDB" id="A0A5E4S7B4"/>
<dbReference type="SUPFAM" id="SSF48029">
    <property type="entry name" value="FliG"/>
    <property type="match status" value="2"/>
</dbReference>